<name>A0ABX4EGM7_SEGBR</name>
<keyword evidence="2" id="KW-0472">Membrane</keyword>
<evidence type="ECO:0000256" key="1">
    <source>
        <dbReference type="SAM" id="Coils"/>
    </source>
</evidence>
<feature type="domain" description="DUF6377" evidence="4">
    <location>
        <begin position="252"/>
        <end position="506"/>
    </location>
</feature>
<evidence type="ECO:0000313" key="6">
    <source>
        <dbReference type="Proteomes" id="UP000216189"/>
    </source>
</evidence>
<feature type="transmembrane region" description="Helical" evidence="2">
    <location>
        <begin position="323"/>
        <end position="346"/>
    </location>
</feature>
<keyword evidence="3" id="KW-0732">Signal</keyword>
<dbReference type="RefSeq" id="WP_094448586.1">
    <property type="nucleotide sequence ID" value="NZ_CP091802.1"/>
</dbReference>
<reference evidence="5 6" key="1">
    <citation type="submission" date="2017-08" db="EMBL/GenBank/DDBJ databases">
        <title>Comparative genomics of non-oral Prevotella species.</title>
        <authorList>
            <person name="Accetto T."/>
            <person name="Nograsek B."/>
            <person name="Avgustin G."/>
        </authorList>
    </citation>
    <scope>NUCLEOTIDE SEQUENCE [LARGE SCALE GENOMIC DNA]</scope>
    <source>
        <strain evidence="5 6">TC1-1</strain>
    </source>
</reference>
<organism evidence="5 6">
    <name type="scientific">Segatella bryantii</name>
    <name type="common">Prevotella bryantii</name>
    <dbReference type="NCBI Taxonomy" id="77095"/>
    <lineage>
        <taxon>Bacteria</taxon>
        <taxon>Pseudomonadati</taxon>
        <taxon>Bacteroidota</taxon>
        <taxon>Bacteroidia</taxon>
        <taxon>Bacteroidales</taxon>
        <taxon>Prevotellaceae</taxon>
        <taxon>Segatella</taxon>
    </lineage>
</organism>
<dbReference type="Proteomes" id="UP000216189">
    <property type="component" value="Unassembled WGS sequence"/>
</dbReference>
<evidence type="ECO:0000259" key="4">
    <source>
        <dbReference type="Pfam" id="PF19904"/>
    </source>
</evidence>
<keyword evidence="2" id="KW-1133">Transmembrane helix</keyword>
<keyword evidence="2" id="KW-0812">Transmembrane</keyword>
<evidence type="ECO:0000256" key="3">
    <source>
        <dbReference type="SAM" id="SignalP"/>
    </source>
</evidence>
<keyword evidence="1" id="KW-0175">Coiled coil</keyword>
<evidence type="ECO:0000313" key="5">
    <source>
        <dbReference type="EMBL" id="OYP54884.1"/>
    </source>
</evidence>
<keyword evidence="6" id="KW-1185">Reference proteome</keyword>
<comment type="caution">
    <text evidence="5">The sequence shown here is derived from an EMBL/GenBank/DDBJ whole genome shotgun (WGS) entry which is preliminary data.</text>
</comment>
<feature type="chain" id="PRO_5047426589" description="DUF6377 domain-containing protein" evidence="3">
    <location>
        <begin position="23"/>
        <end position="542"/>
    </location>
</feature>
<dbReference type="InterPro" id="IPR045957">
    <property type="entry name" value="DUF6377"/>
</dbReference>
<evidence type="ECO:0000256" key="2">
    <source>
        <dbReference type="SAM" id="Phobius"/>
    </source>
</evidence>
<proteinExistence type="predicted"/>
<feature type="coiled-coil region" evidence="1">
    <location>
        <begin position="370"/>
        <end position="397"/>
    </location>
</feature>
<dbReference type="EMBL" id="NPJF01000037">
    <property type="protein sequence ID" value="OYP54884.1"/>
    <property type="molecule type" value="Genomic_DNA"/>
</dbReference>
<feature type="signal peptide" evidence="3">
    <location>
        <begin position="1"/>
        <end position="22"/>
    </location>
</feature>
<accession>A0ABX4EGM7</accession>
<dbReference type="Pfam" id="PF19904">
    <property type="entry name" value="DUF6377"/>
    <property type="match status" value="1"/>
</dbReference>
<sequence length="542" mass="63285">MFRNIFVIIIYLTMSMSGIAQTFDIDKDLDRLDNVVSKAKWYYADKEKEIGKLKLQNTTSYGDQDLYTYLLSITDAYLKYNSDSALYYANQCHQIALSDKQAEEILDIELRLILIHIYRGEIDQAMHMLAQKGDIKKAPIPCQQLMAIISIELEGRYLGRKYPLFSKAFKLHSKKIWNKYGQYISKDNWLYYYYRNFYLGDVSKSTLQKLLQKARPNTIQAAMLNIALSKIYRQEKNQNAYAHYLIESAINDITSSNREAMSLLFLLKTPYIEQGSSRAAEYALLCTDNATSFHDGLRSLDIVKAHSIITRKYEEKMKRNEKYLVTGIILLFLTLIAIIILSYLMYLRAQNRKIMVDDMQRMNRSLHYSIDSERQLQEKLKINNRKLLEEIKKRNRNFIEVYRLITNYLGDIDEFKKGVYNLLITGQIEKAKTMLTSSGNLEKYLQNFYYQFDIAFLDSHPDFVMRFNALLKPEAQIKQPKPNILTVDLRIYALISMGITDSVSIASFLHFSVQTVYNYRSKIRKSAISPADFAEQIAQLYS</sequence>
<protein>
    <recommendedName>
        <fullName evidence="4">DUF6377 domain-containing protein</fullName>
    </recommendedName>
</protein>
<gene>
    <name evidence="5" type="ORF">CIK91_08135</name>
</gene>